<keyword evidence="1" id="KW-0677">Repeat</keyword>
<dbReference type="SMART" id="SM00042">
    <property type="entry name" value="CUB"/>
    <property type="match status" value="4"/>
</dbReference>
<evidence type="ECO:0000256" key="3">
    <source>
        <dbReference type="PROSITE-ProRule" id="PRU00059"/>
    </source>
</evidence>
<feature type="domain" description="CUB" evidence="4">
    <location>
        <begin position="210"/>
        <end position="326"/>
    </location>
</feature>
<feature type="domain" description="CUB" evidence="4">
    <location>
        <begin position="443"/>
        <end position="502"/>
    </location>
</feature>
<dbReference type="OrthoDB" id="6154841at2759"/>
<dbReference type="SUPFAM" id="SSF49854">
    <property type="entry name" value="Spermadhesin, CUB domain"/>
    <property type="match status" value="5"/>
</dbReference>
<comment type="caution">
    <text evidence="3">Lacks conserved residue(s) required for the propagation of feature annotation.</text>
</comment>
<evidence type="ECO:0000313" key="6">
    <source>
        <dbReference type="Proteomes" id="UP000678393"/>
    </source>
</evidence>
<feature type="disulfide bond" evidence="3">
    <location>
        <begin position="443"/>
        <end position="470"/>
    </location>
</feature>
<dbReference type="AlphaFoldDB" id="A0A8S4A556"/>
<evidence type="ECO:0000256" key="2">
    <source>
        <dbReference type="ARBA" id="ARBA00023157"/>
    </source>
</evidence>
<dbReference type="PANTHER" id="PTHR24251">
    <property type="entry name" value="OVOCHYMASE-RELATED"/>
    <property type="match status" value="1"/>
</dbReference>
<feature type="domain" description="CUB" evidence="4">
    <location>
        <begin position="328"/>
        <end position="437"/>
    </location>
</feature>
<keyword evidence="6" id="KW-1185">Reference proteome</keyword>
<dbReference type="Pfam" id="PF00431">
    <property type="entry name" value="CUB"/>
    <property type="match status" value="5"/>
</dbReference>
<protein>
    <recommendedName>
        <fullName evidence="4">CUB domain-containing protein</fullName>
    </recommendedName>
</protein>
<dbReference type="EMBL" id="CAJHNH020008584">
    <property type="protein sequence ID" value="CAG5136887.1"/>
    <property type="molecule type" value="Genomic_DNA"/>
</dbReference>
<dbReference type="CDD" id="cd00041">
    <property type="entry name" value="CUB"/>
    <property type="match status" value="5"/>
</dbReference>
<dbReference type="InterPro" id="IPR000859">
    <property type="entry name" value="CUB_dom"/>
</dbReference>
<evidence type="ECO:0000313" key="5">
    <source>
        <dbReference type="EMBL" id="CAG5136887.1"/>
    </source>
</evidence>
<feature type="non-terminal residue" evidence="5">
    <location>
        <position position="1"/>
    </location>
</feature>
<dbReference type="FunFam" id="2.60.120.290:FF:000013">
    <property type="entry name" value="Membrane frizzled-related protein"/>
    <property type="match status" value="1"/>
</dbReference>
<comment type="caution">
    <text evidence="5">The sequence shown here is derived from an EMBL/GenBank/DDBJ whole genome shotgun (WGS) entry which is preliminary data.</text>
</comment>
<reference evidence="5" key="1">
    <citation type="submission" date="2021-04" db="EMBL/GenBank/DDBJ databases">
        <authorList>
            <consortium name="Molecular Ecology Group"/>
        </authorList>
    </citation>
    <scope>NUCLEOTIDE SEQUENCE</scope>
</reference>
<organism evidence="5 6">
    <name type="scientific">Candidula unifasciata</name>
    <dbReference type="NCBI Taxonomy" id="100452"/>
    <lineage>
        <taxon>Eukaryota</taxon>
        <taxon>Metazoa</taxon>
        <taxon>Spiralia</taxon>
        <taxon>Lophotrochozoa</taxon>
        <taxon>Mollusca</taxon>
        <taxon>Gastropoda</taxon>
        <taxon>Heterobranchia</taxon>
        <taxon>Euthyneura</taxon>
        <taxon>Panpulmonata</taxon>
        <taxon>Eupulmonata</taxon>
        <taxon>Stylommatophora</taxon>
        <taxon>Helicina</taxon>
        <taxon>Helicoidea</taxon>
        <taxon>Geomitridae</taxon>
        <taxon>Candidula</taxon>
    </lineage>
</organism>
<keyword evidence="2 3" id="KW-1015">Disulfide bond</keyword>
<feature type="domain" description="CUB" evidence="4">
    <location>
        <begin position="1"/>
        <end position="83"/>
    </location>
</feature>
<sequence>MKAYFLLLARFNTFNIEVHQQCVFDHVTFYDGPDTTARSIGRYCGTLQNIPEYIQSSGNQLYINFVTDFSYTSDGFSGYYWATYGPAQGCGGVLRQSNGTITSLDADGNGLYEDSLDCEWLIFVGDNKVVNLTITNFTLESGHTECEYDYLSIYDGMTKDDHLLGKLCGSDLPQFPILASSNVMLIIFHTDSSISFAGFQANFTEANAFCGGAYNATSTPQTLTSPNYPNATGMAVSCSWIIDSGDANQQVRLQVTDLHLETSPRCQHEYLSFRDHPVGTNGQQKFYCGNVIPPHPFNSKGLRVKIIYNLATTSTSRGFQLTYQIADCNQNISLPNGRITSPGFPGVYPRYANCLVRVTSPENTTLALYFNSFYIEEHSNCNFDFLEIKNSSSIVVARLCGNDIPSPIFMTDNVATLRFQTDFSVQHSGYDITFMSSTQGPGCGGNITGQEAGAFTSPGFPASSLNSMTCSWYIRPPARVKIYWWFSSISTPETNEDCDSNH</sequence>
<name>A0A8S4A556_9EUPU</name>
<evidence type="ECO:0000259" key="4">
    <source>
        <dbReference type="PROSITE" id="PS01180"/>
    </source>
</evidence>
<dbReference type="InterPro" id="IPR035914">
    <property type="entry name" value="Sperma_CUB_dom_sf"/>
</dbReference>
<proteinExistence type="predicted"/>
<dbReference type="Proteomes" id="UP000678393">
    <property type="component" value="Unassembled WGS sequence"/>
</dbReference>
<accession>A0A8S4A556</accession>
<feature type="domain" description="CUB" evidence="4">
    <location>
        <begin position="90"/>
        <end position="206"/>
    </location>
</feature>
<dbReference type="Gene3D" id="2.60.120.290">
    <property type="entry name" value="Spermadhesin, CUB domain"/>
    <property type="match status" value="5"/>
</dbReference>
<dbReference type="PROSITE" id="PS01180">
    <property type="entry name" value="CUB"/>
    <property type="match status" value="5"/>
</dbReference>
<dbReference type="FunFam" id="2.60.120.290:FF:000005">
    <property type="entry name" value="Procollagen C-endopeptidase enhancer 1"/>
    <property type="match status" value="1"/>
</dbReference>
<evidence type="ECO:0000256" key="1">
    <source>
        <dbReference type="ARBA" id="ARBA00022737"/>
    </source>
</evidence>
<gene>
    <name evidence="5" type="ORF">CUNI_LOCUS22445</name>
</gene>